<gene>
    <name evidence="2" type="ORF">CCAP1982_LOCUS4484</name>
</gene>
<sequence>MLRVKTIARTKCSNQQNTTKKKDLADSGNGEAVYVRGEVVCVRDGSFGAYPKTFDKAPNRNIEREANIAVLELKLMQKEVELLKLQKSCDTVRDIVPVFDGGDDSNAWYSQVRHYRKALKLRTLY</sequence>
<keyword evidence="3" id="KW-1185">Reference proteome</keyword>
<comment type="caution">
    <text evidence="2">The sequence shown here is derived from an EMBL/GenBank/DDBJ whole genome shotgun (WGS) entry which is preliminary data.</text>
</comment>
<proteinExistence type="predicted"/>
<name>A0A811UB51_CERCA</name>
<evidence type="ECO:0000256" key="1">
    <source>
        <dbReference type="SAM" id="Coils"/>
    </source>
</evidence>
<organism evidence="2 3">
    <name type="scientific">Ceratitis capitata</name>
    <name type="common">Mediterranean fruit fly</name>
    <name type="synonym">Tephritis capitata</name>
    <dbReference type="NCBI Taxonomy" id="7213"/>
    <lineage>
        <taxon>Eukaryota</taxon>
        <taxon>Metazoa</taxon>
        <taxon>Ecdysozoa</taxon>
        <taxon>Arthropoda</taxon>
        <taxon>Hexapoda</taxon>
        <taxon>Insecta</taxon>
        <taxon>Pterygota</taxon>
        <taxon>Neoptera</taxon>
        <taxon>Endopterygota</taxon>
        <taxon>Diptera</taxon>
        <taxon>Brachycera</taxon>
        <taxon>Muscomorpha</taxon>
        <taxon>Tephritoidea</taxon>
        <taxon>Tephritidae</taxon>
        <taxon>Ceratitis</taxon>
        <taxon>Ceratitis</taxon>
    </lineage>
</organism>
<keyword evidence="1" id="KW-0175">Coiled coil</keyword>
<evidence type="ECO:0000313" key="3">
    <source>
        <dbReference type="Proteomes" id="UP000606786"/>
    </source>
</evidence>
<dbReference type="EMBL" id="CAJHJT010000001">
    <property type="protein sequence ID" value="CAD6995780.1"/>
    <property type="molecule type" value="Genomic_DNA"/>
</dbReference>
<evidence type="ECO:0000313" key="2">
    <source>
        <dbReference type="EMBL" id="CAD6995780.1"/>
    </source>
</evidence>
<protein>
    <submittedName>
        <fullName evidence="2">(Mediterranean fruit fly) hypothetical protein</fullName>
    </submittedName>
</protein>
<accession>A0A811UB51</accession>
<feature type="coiled-coil region" evidence="1">
    <location>
        <begin position="59"/>
        <end position="88"/>
    </location>
</feature>
<reference evidence="2" key="1">
    <citation type="submission" date="2020-11" db="EMBL/GenBank/DDBJ databases">
        <authorList>
            <person name="Whitehead M."/>
        </authorList>
    </citation>
    <scope>NUCLEOTIDE SEQUENCE</scope>
    <source>
        <strain evidence="2">EGII</strain>
    </source>
</reference>
<dbReference type="Proteomes" id="UP000606786">
    <property type="component" value="Unassembled WGS sequence"/>
</dbReference>
<dbReference type="AlphaFoldDB" id="A0A811UB51"/>